<reference evidence="1" key="1">
    <citation type="submission" date="2021-06" db="EMBL/GenBank/DDBJ databases">
        <authorList>
            <person name="Kallberg Y."/>
            <person name="Tangrot J."/>
            <person name="Rosling A."/>
        </authorList>
    </citation>
    <scope>NUCLEOTIDE SEQUENCE</scope>
    <source>
        <strain evidence="1">CL356</strain>
    </source>
</reference>
<evidence type="ECO:0000313" key="2">
    <source>
        <dbReference type="Proteomes" id="UP000789525"/>
    </source>
</evidence>
<gene>
    <name evidence="1" type="ORF">ACOLOM_LOCUS8640</name>
</gene>
<dbReference type="Proteomes" id="UP000789525">
    <property type="component" value="Unassembled WGS sequence"/>
</dbReference>
<sequence>MGNPIPIAKILGEKQEAYVYGNINTDKSLIFLCNADEKEAKQISFGKILWNLPRWSISILQGTNGSLNLLMNTAIIGSSKDSPGQLVFRKLPASVVDSKSFAWLSEPIPMSSDECDKKTKRPPPQVVTTQDTTDYMWLVTRLVIKDEKEKEKNHKFNLKLFNVGDVGTVYIDGKRQSMYQGGYQVDVPLDIEKKRDTSEETAITTGGNKKHVFTLQILNGLMGLPHIMTHMENYEQGILGDVYINEEDITYVGWGVNAGLIGEKKRYFDPTTHSAIPWKSMNAERTSPVTIDTSKIQHGGPMWYTFQFTLPEEYHDVTCTEDALPPIALDLMSMRKGNVWVNGRHLGRYWLELATRPTDLRAREDQDYAGWYDPHKKCRIGYDVPSQRYYHIPLEWIKRGGKDRKNCVVLFEEWTGDPCEIRIVQRVLCNKCESNEICVHGMA</sequence>
<organism evidence="1 2">
    <name type="scientific">Acaulospora colombiana</name>
    <dbReference type="NCBI Taxonomy" id="27376"/>
    <lineage>
        <taxon>Eukaryota</taxon>
        <taxon>Fungi</taxon>
        <taxon>Fungi incertae sedis</taxon>
        <taxon>Mucoromycota</taxon>
        <taxon>Glomeromycotina</taxon>
        <taxon>Glomeromycetes</taxon>
        <taxon>Diversisporales</taxon>
        <taxon>Acaulosporaceae</taxon>
        <taxon>Acaulospora</taxon>
    </lineage>
</organism>
<evidence type="ECO:0000313" key="1">
    <source>
        <dbReference type="EMBL" id="CAG8662419.1"/>
    </source>
</evidence>
<accession>A0ACA9NNQ9</accession>
<keyword evidence="2" id="KW-1185">Reference proteome</keyword>
<comment type="caution">
    <text evidence="1">The sequence shown here is derived from an EMBL/GenBank/DDBJ whole genome shotgun (WGS) entry which is preliminary data.</text>
</comment>
<dbReference type="EMBL" id="CAJVPT010022887">
    <property type="protein sequence ID" value="CAG8662419.1"/>
    <property type="molecule type" value="Genomic_DNA"/>
</dbReference>
<proteinExistence type="predicted"/>
<name>A0ACA9NNQ9_9GLOM</name>
<protein>
    <submittedName>
        <fullName evidence="1">5802_t:CDS:1</fullName>
    </submittedName>
</protein>